<dbReference type="KEGG" id="bprl:CL2_14870"/>
<dbReference type="AlphaFoldDB" id="D4N0N5"/>
<evidence type="ECO:0000313" key="2">
    <source>
        <dbReference type="Proteomes" id="UP000008960"/>
    </source>
</evidence>
<reference evidence="1 2" key="1">
    <citation type="submission" date="2010-03" db="EMBL/GenBank/DDBJ databases">
        <title>The genome sequence of Clostridiales sp. SSC/2.</title>
        <authorList>
            <consortium name="metaHIT consortium -- http://www.metahit.eu/"/>
            <person name="Pajon A."/>
            <person name="Turner K."/>
            <person name="Parkhill J."/>
            <person name="Duncan S."/>
            <person name="Flint H."/>
        </authorList>
    </citation>
    <scope>NUCLEOTIDE SEQUENCE [LARGE SCALE GENOMIC DNA]</scope>
    <source>
        <strain evidence="1 2">SSC/2</strain>
    </source>
</reference>
<gene>
    <name evidence="1" type="ORF">CL2_14870</name>
</gene>
<sequence length="229" mass="26444">MSGMLDWAKREIEIACKKERGNAKKDEFDYGCACYESALKAFESLLEDGHSGFSIKITQSILDRLLNGQPLTPIEDTDDIWSDSVFSVKGIKTYQCKRMSSLFKDVYPDGTIRYHDVDRLWCFNINNPTVAYSSSLVRRVIDDMFPITMPYTSSESDSIKVYCEDFLTDKKNGDFDTVGVFYVLKTEAGKQEKIDINRFFRVSEDDEPGAWTEISKEEYDERKLRKINK</sequence>
<dbReference type="Proteomes" id="UP000008960">
    <property type="component" value="Chromosome"/>
</dbReference>
<dbReference type="RefSeq" id="WP_008390900.1">
    <property type="nucleotide sequence ID" value="NC_021016.1"/>
</dbReference>
<reference evidence="1 2" key="2">
    <citation type="submission" date="2010-03" db="EMBL/GenBank/DDBJ databases">
        <authorList>
            <person name="Pajon A."/>
        </authorList>
    </citation>
    <scope>NUCLEOTIDE SEQUENCE [LARGE SCALE GENOMIC DNA]</scope>
    <source>
        <strain evidence="1 2">SSC/2</strain>
    </source>
</reference>
<evidence type="ECO:0000313" key="1">
    <source>
        <dbReference type="EMBL" id="CBL38430.1"/>
    </source>
</evidence>
<dbReference type="InterPro" id="IPR057383">
    <property type="entry name" value="Tad3"/>
</dbReference>
<dbReference type="EMBL" id="FP929061">
    <property type="protein sequence ID" value="CBL38430.1"/>
    <property type="molecule type" value="Genomic_DNA"/>
</dbReference>
<protein>
    <submittedName>
        <fullName evidence="1">Uncharacterized protein</fullName>
    </submittedName>
</protein>
<dbReference type="Pfam" id="PF25185">
    <property type="entry name" value="Tad3"/>
    <property type="match status" value="1"/>
</dbReference>
<proteinExistence type="predicted"/>
<name>D4N0N5_ANAHA</name>
<organism evidence="1 2">
    <name type="scientific">Anaerostipes hadrus</name>
    <dbReference type="NCBI Taxonomy" id="649756"/>
    <lineage>
        <taxon>Bacteria</taxon>
        <taxon>Bacillati</taxon>
        <taxon>Bacillota</taxon>
        <taxon>Clostridia</taxon>
        <taxon>Lachnospirales</taxon>
        <taxon>Lachnospiraceae</taxon>
        <taxon>Anaerostipes</taxon>
    </lineage>
</organism>
<accession>D4N0N5</accession>
<dbReference type="PATRIC" id="fig|245018.3.peg.1784"/>